<dbReference type="RefSeq" id="WP_182939146.1">
    <property type="nucleotide sequence ID" value="NZ_AP022038.1"/>
</dbReference>
<name>A0A6S5C7S8_AERVE</name>
<dbReference type="EMBL" id="AP022038">
    <property type="protein sequence ID" value="BBR38705.1"/>
    <property type="molecule type" value="Genomic_DNA"/>
</dbReference>
<dbReference type="GO" id="GO:0006508">
    <property type="term" value="P:proteolysis"/>
    <property type="evidence" value="ECO:0007669"/>
    <property type="project" value="UniProtKB-KW"/>
</dbReference>
<dbReference type="GO" id="GO:0030145">
    <property type="term" value="F:manganese ion binding"/>
    <property type="evidence" value="ECO:0007669"/>
    <property type="project" value="InterPro"/>
</dbReference>
<dbReference type="CDD" id="cd00433">
    <property type="entry name" value="Peptidase_M17"/>
    <property type="match status" value="1"/>
</dbReference>
<gene>
    <name evidence="7" type="ORF">WP3W19E03_12300</name>
</gene>
<evidence type="ECO:0000256" key="4">
    <source>
        <dbReference type="ARBA" id="ARBA00022801"/>
    </source>
</evidence>
<dbReference type="InterPro" id="IPR011356">
    <property type="entry name" value="Leucine_aapep/pepB"/>
</dbReference>
<keyword evidence="5" id="KW-0464">Manganese</keyword>
<keyword evidence="4" id="KW-0378">Hydrolase</keyword>
<evidence type="ECO:0000259" key="6">
    <source>
        <dbReference type="PROSITE" id="PS00631"/>
    </source>
</evidence>
<keyword evidence="3" id="KW-0645">Protease</keyword>
<evidence type="ECO:0000256" key="3">
    <source>
        <dbReference type="ARBA" id="ARBA00022670"/>
    </source>
</evidence>
<dbReference type="Pfam" id="PF00883">
    <property type="entry name" value="Peptidase_M17"/>
    <property type="match status" value="1"/>
</dbReference>
<dbReference type="GO" id="GO:0005737">
    <property type="term" value="C:cytoplasm"/>
    <property type="evidence" value="ECO:0007669"/>
    <property type="project" value="InterPro"/>
</dbReference>
<dbReference type="SUPFAM" id="SSF53187">
    <property type="entry name" value="Zn-dependent exopeptidases"/>
    <property type="match status" value="1"/>
</dbReference>
<accession>A0A6S5C7S8</accession>
<dbReference type="Proteomes" id="UP000515442">
    <property type="component" value="Chromosome"/>
</dbReference>
<protein>
    <submittedName>
        <fullName evidence="7">Leucyl aminopeptidase</fullName>
    </submittedName>
</protein>
<comment type="similarity">
    <text evidence="1">Belongs to the peptidase M17 family.</text>
</comment>
<evidence type="ECO:0000256" key="2">
    <source>
        <dbReference type="ARBA" id="ARBA00022438"/>
    </source>
</evidence>
<dbReference type="PRINTS" id="PR00481">
    <property type="entry name" value="LAMNOPPTDASE"/>
</dbReference>
<evidence type="ECO:0000313" key="8">
    <source>
        <dbReference type="Proteomes" id="UP000515442"/>
    </source>
</evidence>
<dbReference type="AlphaFoldDB" id="A0A6S5C7S8"/>
<sequence>MLDASVTLWSTPLPATTHLLLWQGGAHGYREQAVLQPIATLLAELNGRPSTTLDVGLAGLCQRLTWLAADHQTLLEPAGLREMTDVLIRAVPADGTGCVALDITPFSLENPAQRAALRHCIVTLQNQFYQLPLLGYRSAPSRAEPALRLLAPPEQYPLAEALLKECCAISCGMRVARRMADRPSQDCTPVSVADELASYAAQHDEVSCEILDEDAIRTLGLGALHAVGKGSVNPPRLILLRYQGGGDAQPYAVVGKGVTFDSGGLWLKEGEGMRTMKYDMCGAAVVFGLIDTVRRLALPLNLDAILVLAENMPTDRAMRPGDVVTTYAGHTVEIINTDAEGRLVLADGIAFADRQLSPRCIIDVATLTGAVVKALGYDISGLMSNDPALGTALTRAAESSRDRLWALPFDDSFEPQIKSYIADFTNTPPNNAAIAVSAGYFLSKFCGNRPWAHLDVSGTALRRGDYTQASGRPIPLLTEFLIQQIAPAMNG</sequence>
<dbReference type="PANTHER" id="PTHR11963">
    <property type="entry name" value="LEUCINE AMINOPEPTIDASE-RELATED"/>
    <property type="match status" value="1"/>
</dbReference>
<evidence type="ECO:0000313" key="7">
    <source>
        <dbReference type="EMBL" id="BBR38705.1"/>
    </source>
</evidence>
<dbReference type="GO" id="GO:0070006">
    <property type="term" value="F:metalloaminopeptidase activity"/>
    <property type="evidence" value="ECO:0007669"/>
    <property type="project" value="InterPro"/>
</dbReference>
<dbReference type="PANTHER" id="PTHR11963:SF23">
    <property type="entry name" value="CYTOSOL AMINOPEPTIDASE"/>
    <property type="match status" value="1"/>
</dbReference>
<dbReference type="PROSITE" id="PS00631">
    <property type="entry name" value="CYTOSOL_AP"/>
    <property type="match status" value="1"/>
</dbReference>
<proteinExistence type="inferred from homology"/>
<feature type="domain" description="Cytosol aminopeptidase" evidence="6">
    <location>
        <begin position="336"/>
        <end position="343"/>
    </location>
</feature>
<organism evidence="7 8">
    <name type="scientific">Aeromonas veronii</name>
    <dbReference type="NCBI Taxonomy" id="654"/>
    <lineage>
        <taxon>Bacteria</taxon>
        <taxon>Pseudomonadati</taxon>
        <taxon>Pseudomonadota</taxon>
        <taxon>Gammaproteobacteria</taxon>
        <taxon>Aeromonadales</taxon>
        <taxon>Aeromonadaceae</taxon>
        <taxon>Aeromonas</taxon>
    </lineage>
</organism>
<evidence type="ECO:0000256" key="1">
    <source>
        <dbReference type="ARBA" id="ARBA00009528"/>
    </source>
</evidence>
<reference evidence="7 8" key="1">
    <citation type="submission" date="2019-12" db="EMBL/GenBank/DDBJ databases">
        <title>complete genome sequences of Aeromonas veronii str. WP3-W19-ESBL-03 isolated from wastewater treatment plant effluent.</title>
        <authorList>
            <person name="Sekizuka T."/>
            <person name="Itokawa K."/>
            <person name="Yatsu K."/>
            <person name="Inamine Y."/>
            <person name="Kuroda M."/>
        </authorList>
    </citation>
    <scope>NUCLEOTIDE SEQUENCE [LARGE SCALE GENOMIC DNA]</scope>
    <source>
        <strain evidence="7 8">WP3-W19-ESBL-03</strain>
    </source>
</reference>
<evidence type="ECO:0000256" key="5">
    <source>
        <dbReference type="ARBA" id="ARBA00023211"/>
    </source>
</evidence>
<dbReference type="InterPro" id="IPR000819">
    <property type="entry name" value="Peptidase_M17_C"/>
</dbReference>
<dbReference type="Gene3D" id="3.40.630.10">
    <property type="entry name" value="Zn peptidases"/>
    <property type="match status" value="1"/>
</dbReference>
<keyword evidence="2 7" id="KW-0031">Aminopeptidase</keyword>